<evidence type="ECO:0000313" key="1">
    <source>
        <dbReference type="EMBL" id="NMH65407.1"/>
    </source>
</evidence>
<proteinExistence type="predicted"/>
<gene>
    <name evidence="1" type="ORF">HC757_09510</name>
</gene>
<keyword evidence="2" id="KW-1185">Reference proteome</keyword>
<protein>
    <recommendedName>
        <fullName evidence="3">PilZ domain-containing protein</fullName>
    </recommendedName>
</protein>
<evidence type="ECO:0008006" key="3">
    <source>
        <dbReference type="Google" id="ProtNLM"/>
    </source>
</evidence>
<comment type="caution">
    <text evidence="1">The sequence shown here is derived from an EMBL/GenBank/DDBJ whole genome shotgun (WGS) entry which is preliminary data.</text>
</comment>
<dbReference type="AlphaFoldDB" id="A0A972JLG1"/>
<organism evidence="1 2">
    <name type="scientific">Shewanella salipaludis</name>
    <dbReference type="NCBI Taxonomy" id="2723052"/>
    <lineage>
        <taxon>Bacteria</taxon>
        <taxon>Pseudomonadati</taxon>
        <taxon>Pseudomonadota</taxon>
        <taxon>Gammaproteobacteria</taxon>
        <taxon>Alteromonadales</taxon>
        <taxon>Shewanellaceae</taxon>
        <taxon>Shewanella</taxon>
    </lineage>
</organism>
<evidence type="ECO:0000313" key="2">
    <source>
        <dbReference type="Proteomes" id="UP000737113"/>
    </source>
</evidence>
<reference evidence="1" key="1">
    <citation type="submission" date="2020-04" db="EMBL/GenBank/DDBJ databases">
        <title>Description of Shewanella salipaludis sp. nov., isolated from a salt marsh.</title>
        <authorList>
            <person name="Park S."/>
            <person name="Yoon J.-H."/>
        </authorList>
    </citation>
    <scope>NUCLEOTIDE SEQUENCE</scope>
    <source>
        <strain evidence="1">SHSM-M6</strain>
    </source>
</reference>
<dbReference type="Proteomes" id="UP000737113">
    <property type="component" value="Unassembled WGS sequence"/>
</dbReference>
<name>A0A972JLG1_9GAMM</name>
<dbReference type="EMBL" id="JAAXYH010000005">
    <property type="protein sequence ID" value="NMH65407.1"/>
    <property type="molecule type" value="Genomic_DNA"/>
</dbReference>
<accession>A0A972JLG1</accession>
<sequence length="209" mass="23718">MPHGSNLTEEELACFSELFSPSSLLKRNSQDPVTVITEIPSGLASIMGRSRLTLWVELGHYKLWFTVSVGKDELGQFSASLGIPEILDVRGCERCWRLTEVDNIEVYDRQRRQEVTVLSLSSSGIALQIASEAVARRLMHRREIQLKLPGAEPMTLGFEPLRVEKGIMAARISTLGKDKDTLRRFLFQQHRSKYAYLYRNLGFPEFEGS</sequence>
<dbReference type="RefSeq" id="WP_169564108.1">
    <property type="nucleotide sequence ID" value="NZ_JAAXYH010000005.1"/>
</dbReference>